<protein>
    <recommendedName>
        <fullName evidence="4">Carboxypeptidase regulatory-like domain-containing protein</fullName>
    </recommendedName>
</protein>
<evidence type="ECO:0000313" key="3">
    <source>
        <dbReference type="Proteomes" id="UP001056201"/>
    </source>
</evidence>
<dbReference type="SUPFAM" id="SSF49464">
    <property type="entry name" value="Carboxypeptidase regulatory domain-like"/>
    <property type="match status" value="1"/>
</dbReference>
<feature type="signal peptide" evidence="1">
    <location>
        <begin position="1"/>
        <end position="21"/>
    </location>
</feature>
<reference evidence="2" key="1">
    <citation type="submission" date="2022-05" db="EMBL/GenBank/DDBJ databases">
        <title>An RpoN-dependent PEP-CTERM gene is involved in floc formation of an Aquincola tertiaricarbonis strain.</title>
        <authorList>
            <person name="Qiu D."/>
            <person name="Xia M."/>
        </authorList>
    </citation>
    <scope>NUCLEOTIDE SEQUENCE</scope>
    <source>
        <strain evidence="2">RN12</strain>
    </source>
</reference>
<dbReference type="Pfam" id="PF13620">
    <property type="entry name" value="CarboxypepD_reg"/>
    <property type="match status" value="1"/>
</dbReference>
<accession>A0ABY4S932</accession>
<dbReference type="Gene3D" id="2.60.40.1120">
    <property type="entry name" value="Carboxypeptidase-like, regulatory domain"/>
    <property type="match status" value="1"/>
</dbReference>
<dbReference type="Proteomes" id="UP001056201">
    <property type="component" value="Chromosome 1"/>
</dbReference>
<dbReference type="EMBL" id="CP097635">
    <property type="protein sequence ID" value="URI08238.1"/>
    <property type="molecule type" value="Genomic_DNA"/>
</dbReference>
<organism evidence="2 3">
    <name type="scientific">Aquincola tertiaricarbonis</name>
    <dbReference type="NCBI Taxonomy" id="391953"/>
    <lineage>
        <taxon>Bacteria</taxon>
        <taxon>Pseudomonadati</taxon>
        <taxon>Pseudomonadota</taxon>
        <taxon>Betaproteobacteria</taxon>
        <taxon>Burkholderiales</taxon>
        <taxon>Sphaerotilaceae</taxon>
        <taxon>Aquincola</taxon>
    </lineage>
</organism>
<feature type="chain" id="PRO_5045975175" description="Carboxypeptidase regulatory-like domain-containing protein" evidence="1">
    <location>
        <begin position="22"/>
        <end position="527"/>
    </location>
</feature>
<sequence>MRWMRWLRLWVLCALAGAVLAGCFGGDGDGDDDSSGTTPAPPAVLGTVSGRVQSAADGGAVAGATVDVAGVRATTAADGSFTLQAPVGARSVARVEAPGFAPTVRITAVQEGQASALTAQLLPVAASAAVTVAAGADVTVPGTPALVRLPAAGLVRSDGGGAAATVTVSVTPINPALNAALMPGDFTAGSAEAPQTIESFGAMQIDIRDAAGAAYNLAPNRTATLRIPLATRAPNPPATVPLFYMDTSTGRWVQEGTATLQGTGADRYYEGTVSHFSTWNADQVTETIRLTGCVRYANNQPVAGAQVSSDGIDYSGSSRAVTGTDGSFIIPVKKGGVLTLAALTGDRLTNTLRVEAATTAADATLPNCLVTAFTTAGINVKLTWGAKPEDVDSHLLAPDGSHVYFSAPGDLAAKPYANLDVDDTDSFGPEVVTITRLMQGTYRYAVHNYSGTFDPGMTGSPVRVELSRSGMLNVFTPPAGEGSNGWWHVFDLVVDANCAVTLVPVNTWLADQPPPVTVANPVLCAVN</sequence>
<dbReference type="SUPFAM" id="SSF49452">
    <property type="entry name" value="Starch-binding domain-like"/>
    <property type="match status" value="1"/>
</dbReference>
<dbReference type="Gene3D" id="2.60.120.380">
    <property type="match status" value="1"/>
</dbReference>
<keyword evidence="3" id="KW-1185">Reference proteome</keyword>
<dbReference type="InterPro" id="IPR013784">
    <property type="entry name" value="Carb-bd-like_fold"/>
</dbReference>
<evidence type="ECO:0008006" key="4">
    <source>
        <dbReference type="Google" id="ProtNLM"/>
    </source>
</evidence>
<keyword evidence="1" id="KW-0732">Signal</keyword>
<evidence type="ECO:0000313" key="2">
    <source>
        <dbReference type="EMBL" id="URI08238.1"/>
    </source>
</evidence>
<evidence type="ECO:0000256" key="1">
    <source>
        <dbReference type="SAM" id="SignalP"/>
    </source>
</evidence>
<dbReference type="RefSeq" id="WP_250196460.1">
    <property type="nucleotide sequence ID" value="NZ_CP097635.1"/>
</dbReference>
<proteinExistence type="predicted"/>
<dbReference type="PROSITE" id="PS51257">
    <property type="entry name" value="PROKAR_LIPOPROTEIN"/>
    <property type="match status" value="1"/>
</dbReference>
<name>A0ABY4S932_AQUTE</name>
<dbReference type="InterPro" id="IPR008969">
    <property type="entry name" value="CarboxyPept-like_regulatory"/>
</dbReference>
<gene>
    <name evidence="2" type="ORF">MW290_06610</name>
</gene>